<keyword evidence="2" id="KW-1185">Reference proteome</keyword>
<sequence length="326" mass="38226">MPSSSTDYPFFFKPVGKYRKQMVKSFYENMVVVKKEERIISQVRRMTVEQVEILTKHPKSINPNESGKYVQEKLRSKYCTLNKVVHYNLSPFSLEKTPTRYDGKVLIVFGSVEHKVDWAWWIWEEMKNFKNKGKNNGNIPFPVMITKLCHDAGCKPTSGDSLSPTSPRPINGGTLKKSESASQPPRTETLAASLPTATNKHERIEQWFRIIHARQQIILENQQKLKIEQRGAKRREGKLIRFSKWMMACEGRGRGAMTRTRRPRRILIQRVRDCTTLSKWIPRSRRSRRILRRRTTMSRSVVVLLVVVVQYMLCHCRTFSFNFNLY</sequence>
<name>A0ACB7ZB88_9ERIC</name>
<protein>
    <submittedName>
        <fullName evidence="1">Uncharacterized protein</fullName>
    </submittedName>
</protein>
<dbReference type="Proteomes" id="UP000828048">
    <property type="component" value="Chromosome 12"/>
</dbReference>
<reference evidence="1 2" key="1">
    <citation type="journal article" date="2021" name="Hortic Res">
        <title>High-quality reference genome and annotation aids understanding of berry development for evergreen blueberry (Vaccinium darrowii).</title>
        <authorList>
            <person name="Yu J."/>
            <person name="Hulse-Kemp A.M."/>
            <person name="Babiker E."/>
            <person name="Staton M."/>
        </authorList>
    </citation>
    <scope>NUCLEOTIDE SEQUENCE [LARGE SCALE GENOMIC DNA]</scope>
    <source>
        <strain evidence="2">cv. NJ 8807/NJ 8810</strain>
        <tissue evidence="1">Young leaf</tissue>
    </source>
</reference>
<accession>A0ACB7ZB88</accession>
<gene>
    <name evidence="1" type="ORF">Vadar_012048</name>
</gene>
<proteinExistence type="predicted"/>
<organism evidence="1 2">
    <name type="scientific">Vaccinium darrowii</name>
    <dbReference type="NCBI Taxonomy" id="229202"/>
    <lineage>
        <taxon>Eukaryota</taxon>
        <taxon>Viridiplantae</taxon>
        <taxon>Streptophyta</taxon>
        <taxon>Embryophyta</taxon>
        <taxon>Tracheophyta</taxon>
        <taxon>Spermatophyta</taxon>
        <taxon>Magnoliopsida</taxon>
        <taxon>eudicotyledons</taxon>
        <taxon>Gunneridae</taxon>
        <taxon>Pentapetalae</taxon>
        <taxon>asterids</taxon>
        <taxon>Ericales</taxon>
        <taxon>Ericaceae</taxon>
        <taxon>Vaccinioideae</taxon>
        <taxon>Vaccinieae</taxon>
        <taxon>Vaccinium</taxon>
    </lineage>
</organism>
<evidence type="ECO:0000313" key="2">
    <source>
        <dbReference type="Proteomes" id="UP000828048"/>
    </source>
</evidence>
<evidence type="ECO:0000313" key="1">
    <source>
        <dbReference type="EMBL" id="KAH7863006.1"/>
    </source>
</evidence>
<comment type="caution">
    <text evidence="1">The sequence shown here is derived from an EMBL/GenBank/DDBJ whole genome shotgun (WGS) entry which is preliminary data.</text>
</comment>
<dbReference type="EMBL" id="CM037162">
    <property type="protein sequence ID" value="KAH7863006.1"/>
    <property type="molecule type" value="Genomic_DNA"/>
</dbReference>